<feature type="non-terminal residue" evidence="1">
    <location>
        <position position="1"/>
    </location>
</feature>
<evidence type="ECO:0008006" key="2">
    <source>
        <dbReference type="Google" id="ProtNLM"/>
    </source>
</evidence>
<proteinExistence type="predicted"/>
<protein>
    <recommendedName>
        <fullName evidence="2">Phage gp6-like head-tail connector protein</fullName>
    </recommendedName>
</protein>
<organism evidence="1">
    <name type="scientific">hydrothermal vent metagenome</name>
    <dbReference type="NCBI Taxonomy" id="652676"/>
    <lineage>
        <taxon>unclassified sequences</taxon>
        <taxon>metagenomes</taxon>
        <taxon>ecological metagenomes</taxon>
    </lineage>
</organism>
<reference evidence="1" key="1">
    <citation type="submission" date="2018-06" db="EMBL/GenBank/DDBJ databases">
        <authorList>
            <person name="Zhirakovskaya E."/>
        </authorList>
    </citation>
    <scope>NUCLEOTIDE SEQUENCE</scope>
</reference>
<name>A0A3B1CTS2_9ZZZZ</name>
<gene>
    <name evidence="1" type="ORF">MNBD_NITROSPINAE05-1444</name>
</gene>
<evidence type="ECO:0000313" key="1">
    <source>
        <dbReference type="EMBL" id="VAX27388.1"/>
    </source>
</evidence>
<dbReference type="EMBL" id="UOGG01000030">
    <property type="protein sequence ID" value="VAX27388.1"/>
    <property type="molecule type" value="Genomic_DNA"/>
</dbReference>
<dbReference type="AlphaFoldDB" id="A0A3B1CTS2"/>
<sequence length="195" mass="21444">ADDDAFITALITAIRERFESFALRSVITQTWTLWLDGFPAASKKGAPGDGNFELPVSHFDAVKRVLEIPRPRLLSVAFIKTYDTENSATVFASSNYFVDTASSPGRIALNQGANWPVSLRAVNAVEIEFSAGYGSADAVPDSIKQGILLWMKLLFADKSKLFESDESTSGLADFNRVPIPLVVKSLWESHRVVKF</sequence>
<accession>A0A3B1CTS2</accession>